<dbReference type="AlphaFoldDB" id="F2U692"/>
<organism evidence="3">
    <name type="scientific">Salpingoeca rosetta (strain ATCC 50818 / BSB-021)</name>
    <dbReference type="NCBI Taxonomy" id="946362"/>
    <lineage>
        <taxon>Eukaryota</taxon>
        <taxon>Choanoflagellata</taxon>
        <taxon>Craspedida</taxon>
        <taxon>Salpingoecidae</taxon>
        <taxon>Salpingoeca</taxon>
    </lineage>
</organism>
<feature type="compositionally biased region" description="Low complexity" evidence="1">
    <location>
        <begin position="347"/>
        <end position="362"/>
    </location>
</feature>
<evidence type="ECO:0000256" key="1">
    <source>
        <dbReference type="SAM" id="MobiDB-lite"/>
    </source>
</evidence>
<gene>
    <name evidence="2" type="ORF">PTSG_03671</name>
</gene>
<evidence type="ECO:0008006" key="4">
    <source>
        <dbReference type="Google" id="ProtNLM"/>
    </source>
</evidence>
<dbReference type="InParanoid" id="F2U692"/>
<feature type="compositionally biased region" description="Basic and acidic residues" evidence="1">
    <location>
        <begin position="88"/>
        <end position="101"/>
    </location>
</feature>
<proteinExistence type="predicted"/>
<keyword evidence="3" id="KW-1185">Reference proteome</keyword>
<dbReference type="KEGG" id="sre:PTSG_03671"/>
<feature type="region of interest" description="Disordered" evidence="1">
    <location>
        <begin position="347"/>
        <end position="435"/>
    </location>
</feature>
<feature type="compositionally biased region" description="Basic and acidic residues" evidence="1">
    <location>
        <begin position="395"/>
        <end position="404"/>
    </location>
</feature>
<sequence length="736" mass="80729">MDSAKRAKVQLEGHTEVPVAQYTVDGKEEHVNELKAASRAFQVLTRLDFEKLEQAQDDSHSTTQPTKLADGNGKEEKKAEETEETEEEASHLEEYEQEDKSNLQQMRALDTAITAANDQMQMLIAVLNMAQKTQYLDMERVAVPKLEFSPAARLQLKRQQMHTAAETLRGAITRLHDTMASEVQRFSQLTQAASAFRIVRSDGRLFASVAPGSRIVRARNPDHQCSLSFSQQQRQLLADVPISLRANTDIRVYAGHVSPDALSRVRIQPPSSHWLSALQAAQRHAHQLQLFNMLLRGAGDAGDGITCTMPARNAISLTLGPGIQVVVCLHFSDIPAKTPAAASIAATNEAPLSSPAPAAQPQTRASEGMDTAEDSGGHASGHVDTQQQEVPQAHVQDHAQEHKQPPQQDGNETTSPPITTSTNTAPTPSLDDANAPKHHHELTLLLKQLHQSLVRRRGERELRRALLLYKTSLPVHHDRLPSLVKSFAAIADCKLRQPRITQRLKEACERWQRVCCFRIEDLGPALHKHKWSIVGSIGSVTSSLTVDYDHSEKGGKVVIKSTPIGRPTQDRRALRELTRSDADRVMSRFVLNCVLNFIESTNADTVCALASDEHFEHGTIHLPSNRVVRCELLRQARDFRFVCTHGAGPFHRAPAHPPTTTLSAAITQQQQQQGEYDARVVAHAISHVLAQTAPSNNDNNHTRNSTNNTVDAAAATAAALGSSALTTTTPPPPSST</sequence>
<feature type="compositionally biased region" description="Low complexity" evidence="1">
    <location>
        <begin position="413"/>
        <end position="429"/>
    </location>
</feature>
<dbReference type="GeneID" id="16075979"/>
<reference evidence="2" key="1">
    <citation type="submission" date="2009-08" db="EMBL/GenBank/DDBJ databases">
        <title>Annotation of Salpingoeca rosetta.</title>
        <authorList>
            <consortium name="The Broad Institute Genome Sequencing Platform"/>
            <person name="Russ C."/>
            <person name="Cuomo C."/>
            <person name="Burger G."/>
            <person name="Gray M.W."/>
            <person name="Holland P.W.H."/>
            <person name="King N."/>
            <person name="Lang F.B.F."/>
            <person name="Roger A.J."/>
            <person name="Ruiz-Trillo I."/>
            <person name="Young S.K."/>
            <person name="Zeng Q."/>
            <person name="Gargeya S."/>
            <person name="Alvarado L."/>
            <person name="Berlin A."/>
            <person name="Chapman S.B."/>
            <person name="Chen Z."/>
            <person name="Freedman E."/>
            <person name="Gellesch M."/>
            <person name="Goldberg J."/>
            <person name="Griggs A."/>
            <person name="Gujja S."/>
            <person name="Heilman E."/>
            <person name="Heiman D."/>
            <person name="Howarth C."/>
            <person name="Mehta T."/>
            <person name="Neiman D."/>
            <person name="Pearson M."/>
            <person name="Roberts A."/>
            <person name="Saif S."/>
            <person name="Shea T."/>
            <person name="Shenoy N."/>
            <person name="Sisk P."/>
            <person name="Stolte C."/>
            <person name="Sykes S."/>
            <person name="White J."/>
            <person name="Yandava C."/>
            <person name="Haas B."/>
            <person name="Nusbaum C."/>
            <person name="Birren B."/>
        </authorList>
    </citation>
    <scope>NUCLEOTIDE SEQUENCE [LARGE SCALE GENOMIC DNA]</scope>
    <source>
        <strain evidence="2">ATCC 50818</strain>
    </source>
</reference>
<evidence type="ECO:0000313" key="3">
    <source>
        <dbReference type="Proteomes" id="UP000007799"/>
    </source>
</evidence>
<dbReference type="Proteomes" id="UP000007799">
    <property type="component" value="Unassembled WGS sequence"/>
</dbReference>
<accession>F2U692</accession>
<name>F2U692_SALR5</name>
<feature type="region of interest" description="Disordered" evidence="1">
    <location>
        <begin position="54"/>
        <end position="102"/>
    </location>
</feature>
<protein>
    <recommendedName>
        <fullName evidence="4">Mediator of RNA polymerase II transcription subunit 17</fullName>
    </recommendedName>
</protein>
<evidence type="ECO:0000313" key="2">
    <source>
        <dbReference type="EMBL" id="EGD83033.1"/>
    </source>
</evidence>
<dbReference type="RefSeq" id="XP_004995397.1">
    <property type="nucleotide sequence ID" value="XM_004995340.1"/>
</dbReference>
<dbReference type="EMBL" id="GL832962">
    <property type="protein sequence ID" value="EGD83033.1"/>
    <property type="molecule type" value="Genomic_DNA"/>
</dbReference>